<sequence length="326" mass="33106">MLRAGHRPQPPTVRHRRWAALLVALVLALSSPLWLHSPRAAADTTGPCAINYVCVGASTLPSAGSTSGGGGGGGGANACYYGGKPVDCSNQYGALDPANGCYYMEAQPQPPANDPLWAGKGPADGAFYLQTCPNQAGGDTVEVFIAGGPPAAAVTPAALALRARDAIHLGTPVVHTAPGGTALVGAPIWLWIDTGGNAWAGPGPDHGITKVETDGALTVTLTVWSTGITWDMGDGGLAQCSADAPGVSYAPSDGDSASPQCGYTYHQPSANQPGERYAITATVGWHARWTSSVGVGGELDVDSVAGVATTLRVEELQVLNQPTNNS</sequence>
<accession>A0ABV6XMW5</accession>
<evidence type="ECO:0008006" key="3">
    <source>
        <dbReference type="Google" id="ProtNLM"/>
    </source>
</evidence>
<protein>
    <recommendedName>
        <fullName evidence="3">ATP/GTP-binding protein</fullName>
    </recommendedName>
</protein>
<evidence type="ECO:0000313" key="2">
    <source>
        <dbReference type="Proteomes" id="UP001592581"/>
    </source>
</evidence>
<evidence type="ECO:0000313" key="1">
    <source>
        <dbReference type="EMBL" id="MFC1439608.1"/>
    </source>
</evidence>
<comment type="caution">
    <text evidence="1">The sequence shown here is derived from an EMBL/GenBank/DDBJ whole genome shotgun (WGS) entry which is preliminary data.</text>
</comment>
<keyword evidence="2" id="KW-1185">Reference proteome</keyword>
<gene>
    <name evidence="1" type="ORF">ABUW04_15225</name>
</gene>
<proteinExistence type="predicted"/>
<name>A0ABV6XMW5_9ACTN</name>
<reference evidence="1 2" key="1">
    <citation type="submission" date="2024-06" db="EMBL/GenBank/DDBJ databases">
        <authorList>
            <person name="Lee S.D."/>
        </authorList>
    </citation>
    <scope>NUCLEOTIDE SEQUENCE [LARGE SCALE GENOMIC DNA]</scope>
    <source>
        <strain evidence="1 2">N1-10</strain>
    </source>
</reference>
<dbReference type="EMBL" id="JBEUKS010000005">
    <property type="protein sequence ID" value="MFC1439608.1"/>
    <property type="molecule type" value="Genomic_DNA"/>
</dbReference>
<dbReference type="Proteomes" id="UP001592581">
    <property type="component" value="Unassembled WGS sequence"/>
</dbReference>
<organism evidence="1 2">
    <name type="scientific">Streptacidiphilus jeojiensis</name>
    <dbReference type="NCBI Taxonomy" id="3229225"/>
    <lineage>
        <taxon>Bacteria</taxon>
        <taxon>Bacillati</taxon>
        <taxon>Actinomycetota</taxon>
        <taxon>Actinomycetes</taxon>
        <taxon>Kitasatosporales</taxon>
        <taxon>Streptomycetaceae</taxon>
        <taxon>Streptacidiphilus</taxon>
    </lineage>
</organism>
<dbReference type="RefSeq" id="WP_380565113.1">
    <property type="nucleotide sequence ID" value="NZ_JBEUKS010000005.1"/>
</dbReference>